<gene>
    <name evidence="1" type="ORF">H9828_00070</name>
</gene>
<name>A0A9D1YXR6_9BACT</name>
<reference evidence="1" key="2">
    <citation type="submission" date="2021-04" db="EMBL/GenBank/DDBJ databases">
        <authorList>
            <person name="Gilroy R."/>
        </authorList>
    </citation>
    <scope>NUCLEOTIDE SEQUENCE</scope>
    <source>
        <strain evidence="1">5134</strain>
    </source>
</reference>
<dbReference type="Proteomes" id="UP000886844">
    <property type="component" value="Unassembled WGS sequence"/>
</dbReference>
<evidence type="ECO:0000313" key="2">
    <source>
        <dbReference type="Proteomes" id="UP000886844"/>
    </source>
</evidence>
<proteinExistence type="predicted"/>
<sequence length="379" mass="41315">MRSYAEDVEFLKSCHIGILELSDRSTGSRICIVPQWQGRVMTSTPQDERGTSFGWINRTLIASGSTLAHFNPVGGEERLWIGPEGGPNSFYFAPGAAQSYENWQVPAALDTQPFDVMEASGRKVRLTRELELTNASGNRFRIGIDRTVELLRPEESEFLRNLPAVRSLDTVAYRSRNRIINLGNEAWSAQSGAPSIWMLGMFPPTPSTTVFVPYADSGSGPVVNSDYFGPMPGNRLRVSPGLICMRIDGAFRSKIGIPAGRDTGCCGSYDPQAGSITLIRYTRSTAGDRYVESRWGEQTDPFGGDVINAYNDGPTETGTIMGPFYELETSSPAAFLDPGASRTHIQEVYHLQGDRAHLESVLDAVVPGGSAAVNQAFKS</sequence>
<organism evidence="1 2">
    <name type="scientific">Candidatus Alistipes intestinigallinarum</name>
    <dbReference type="NCBI Taxonomy" id="2838440"/>
    <lineage>
        <taxon>Bacteria</taxon>
        <taxon>Pseudomonadati</taxon>
        <taxon>Bacteroidota</taxon>
        <taxon>Bacteroidia</taxon>
        <taxon>Bacteroidales</taxon>
        <taxon>Rikenellaceae</taxon>
        <taxon>Alistipes</taxon>
    </lineage>
</organism>
<dbReference type="EMBL" id="DXDA01000001">
    <property type="protein sequence ID" value="HIY67794.1"/>
    <property type="molecule type" value="Genomic_DNA"/>
</dbReference>
<accession>A0A9D1YXR6</accession>
<dbReference type="AlphaFoldDB" id="A0A9D1YXR6"/>
<evidence type="ECO:0000313" key="1">
    <source>
        <dbReference type="EMBL" id="HIY67794.1"/>
    </source>
</evidence>
<dbReference type="Pfam" id="PF20583">
    <property type="entry name" value="DUF6786"/>
    <property type="match status" value="1"/>
</dbReference>
<reference evidence="1" key="1">
    <citation type="journal article" date="2021" name="PeerJ">
        <title>Extensive microbial diversity within the chicken gut microbiome revealed by metagenomics and culture.</title>
        <authorList>
            <person name="Gilroy R."/>
            <person name="Ravi A."/>
            <person name="Getino M."/>
            <person name="Pursley I."/>
            <person name="Horton D.L."/>
            <person name="Alikhan N.F."/>
            <person name="Baker D."/>
            <person name="Gharbi K."/>
            <person name="Hall N."/>
            <person name="Watson M."/>
            <person name="Adriaenssens E.M."/>
            <person name="Foster-Nyarko E."/>
            <person name="Jarju S."/>
            <person name="Secka A."/>
            <person name="Antonio M."/>
            <person name="Oren A."/>
            <person name="Chaudhuri R.R."/>
            <person name="La Ragione R."/>
            <person name="Hildebrand F."/>
            <person name="Pallen M.J."/>
        </authorList>
    </citation>
    <scope>NUCLEOTIDE SEQUENCE</scope>
    <source>
        <strain evidence="1">5134</strain>
    </source>
</reference>
<dbReference type="InterPro" id="IPR046713">
    <property type="entry name" value="DUF6786"/>
</dbReference>
<protein>
    <submittedName>
        <fullName evidence="1">Uncharacterized protein</fullName>
    </submittedName>
</protein>
<comment type="caution">
    <text evidence="1">The sequence shown here is derived from an EMBL/GenBank/DDBJ whole genome shotgun (WGS) entry which is preliminary data.</text>
</comment>